<name>A0AAW2GEA9_9HYME</name>
<feature type="region of interest" description="Disordered" evidence="1">
    <location>
        <begin position="115"/>
        <end position="140"/>
    </location>
</feature>
<evidence type="ECO:0000313" key="2">
    <source>
        <dbReference type="EMBL" id="KAL0125918.1"/>
    </source>
</evidence>
<evidence type="ECO:0000256" key="1">
    <source>
        <dbReference type="SAM" id="MobiDB-lite"/>
    </source>
</evidence>
<sequence length="146" mass="16768">MNQPRRRRRVYTDDVSAMTSRRARHFLILLALPRTLSHVRGRSPSTSEQTQSSSSTPDHPRLCHCSCVVCSTSLKIIKYKIIKERFFLSDVAIERIKFLYICVLRRPYGARLVRRQRNPPSTPTTAADRARPSMTEDVRPSTAVIV</sequence>
<feature type="compositionally biased region" description="Low complexity" evidence="1">
    <location>
        <begin position="43"/>
        <end position="57"/>
    </location>
</feature>
<organism evidence="2 3">
    <name type="scientific">Cardiocondyla obscurior</name>
    <dbReference type="NCBI Taxonomy" id="286306"/>
    <lineage>
        <taxon>Eukaryota</taxon>
        <taxon>Metazoa</taxon>
        <taxon>Ecdysozoa</taxon>
        <taxon>Arthropoda</taxon>
        <taxon>Hexapoda</taxon>
        <taxon>Insecta</taxon>
        <taxon>Pterygota</taxon>
        <taxon>Neoptera</taxon>
        <taxon>Endopterygota</taxon>
        <taxon>Hymenoptera</taxon>
        <taxon>Apocrita</taxon>
        <taxon>Aculeata</taxon>
        <taxon>Formicoidea</taxon>
        <taxon>Formicidae</taxon>
        <taxon>Myrmicinae</taxon>
        <taxon>Cardiocondyla</taxon>
    </lineage>
</organism>
<feature type="compositionally biased region" description="Basic and acidic residues" evidence="1">
    <location>
        <begin position="128"/>
        <end position="139"/>
    </location>
</feature>
<proteinExistence type="predicted"/>
<feature type="region of interest" description="Disordered" evidence="1">
    <location>
        <begin position="39"/>
        <end position="60"/>
    </location>
</feature>
<dbReference type="AlphaFoldDB" id="A0AAW2GEA9"/>
<keyword evidence="3" id="KW-1185">Reference proteome</keyword>
<accession>A0AAW2GEA9</accession>
<comment type="caution">
    <text evidence="2">The sequence shown here is derived from an EMBL/GenBank/DDBJ whole genome shotgun (WGS) entry which is preliminary data.</text>
</comment>
<gene>
    <name evidence="2" type="ORF">PUN28_004768</name>
</gene>
<protein>
    <submittedName>
        <fullName evidence="2">Uncharacterized protein</fullName>
    </submittedName>
</protein>
<reference evidence="2 3" key="1">
    <citation type="submission" date="2023-03" db="EMBL/GenBank/DDBJ databases">
        <title>High recombination rates correlate with genetic variation in Cardiocondyla obscurior ants.</title>
        <authorList>
            <person name="Errbii M."/>
        </authorList>
    </citation>
    <scope>NUCLEOTIDE SEQUENCE [LARGE SCALE GENOMIC DNA]</scope>
    <source>
        <strain evidence="2">Alpha-2009</strain>
        <tissue evidence="2">Whole body</tissue>
    </source>
</reference>
<dbReference type="EMBL" id="JADYXP020000004">
    <property type="protein sequence ID" value="KAL0125918.1"/>
    <property type="molecule type" value="Genomic_DNA"/>
</dbReference>
<dbReference type="Proteomes" id="UP001430953">
    <property type="component" value="Unassembled WGS sequence"/>
</dbReference>
<evidence type="ECO:0000313" key="3">
    <source>
        <dbReference type="Proteomes" id="UP001430953"/>
    </source>
</evidence>